<evidence type="ECO:0000313" key="3">
    <source>
        <dbReference type="EMBL" id="KOB87120.1"/>
    </source>
</evidence>
<organism evidence="3 4">
    <name type="scientific">Plasmodium falciparum (isolate Dd2)</name>
    <dbReference type="NCBI Taxonomy" id="57267"/>
    <lineage>
        <taxon>Eukaryota</taxon>
        <taxon>Sar</taxon>
        <taxon>Alveolata</taxon>
        <taxon>Apicomplexa</taxon>
        <taxon>Aconoidasida</taxon>
        <taxon>Haemosporida</taxon>
        <taxon>Plasmodiidae</taxon>
        <taxon>Plasmodium</taxon>
        <taxon>Plasmodium (Laverania)</taxon>
    </lineage>
</organism>
<sequence>MKLNYYKILLFCLLLNILASSSYENNKNKSYIKTCHTTTTTSRLLSECDINASIYDDPDMKSVKENFDRQASQRFEEYEERMITQRKKYKEQRDKDIQEIIIKDKIDKSLEEKVEKGCLKCGCGLGGVAASVGIFGAIAVSEVKKAALLAAAQKGIAAGIEEAIRGIKTGFSLNELGGVALEKLFTAETFKKNMFFVEKIVEEYNTMCENGTVEESVFSLFRGNFPNNEGMIIKSISTSANDIALKAGKAAETVEKAEIVLINAESSYMYSAIGYSVTAILIILLVMVIIYLILRYRRKKKMNKKLQYTKLLNQ</sequence>
<feature type="chain" id="PRO_5005573881" description="Rifin" evidence="2">
    <location>
        <begin position="23"/>
        <end position="314"/>
    </location>
</feature>
<accession>A0A0L7M3H3</accession>
<dbReference type="Proteomes" id="UP000054282">
    <property type="component" value="Unassembled WGS sequence"/>
</dbReference>
<dbReference type="EMBL" id="DS016457">
    <property type="protein sequence ID" value="KOB87120.1"/>
    <property type="molecule type" value="Genomic_DNA"/>
</dbReference>
<reference evidence="4" key="1">
    <citation type="submission" date="2006-09" db="EMBL/GenBank/DDBJ databases">
        <title>Annotation of Plasmodium falciparum Dd2.</title>
        <authorList>
            <consortium name="The Broad Institute Genome Sequencing Platform"/>
            <person name="Volkman S.K."/>
            <person name="Neafsey D.E."/>
            <person name="Dash A.P."/>
            <person name="Chitnis C.E."/>
            <person name="Hartl D.L."/>
            <person name="Young S.K."/>
            <person name="Zeng Q."/>
            <person name="Koehrsen M."/>
            <person name="Alvarado L."/>
            <person name="Berlin A."/>
            <person name="Borenstein D."/>
            <person name="Chapman S.B."/>
            <person name="Chen Z."/>
            <person name="Engels R."/>
            <person name="Freedman E."/>
            <person name="Gellesch M."/>
            <person name="Goldberg J."/>
            <person name="Griggs A."/>
            <person name="Gujja S."/>
            <person name="Heilman E.R."/>
            <person name="Heiman D.I."/>
            <person name="Howarth C."/>
            <person name="Jen D."/>
            <person name="Larson L."/>
            <person name="Mehta T."/>
            <person name="Neiman D."/>
            <person name="Park D."/>
            <person name="Pearson M."/>
            <person name="Roberts A."/>
            <person name="Saif S."/>
            <person name="Shea T."/>
            <person name="Shenoy N."/>
            <person name="Sisk P."/>
            <person name="Stolte C."/>
            <person name="Sykes S."/>
            <person name="Walk T."/>
            <person name="White J."/>
            <person name="Yandava C."/>
            <person name="Haas B."/>
            <person name="Henn M.R."/>
            <person name="Nusbaum C."/>
            <person name="Birren B."/>
        </authorList>
    </citation>
    <scope>NUCLEOTIDE SEQUENCE [LARGE SCALE GENOMIC DNA]</scope>
</reference>
<evidence type="ECO:0008006" key="5">
    <source>
        <dbReference type="Google" id="ProtNLM"/>
    </source>
</evidence>
<proteinExistence type="predicted"/>
<dbReference type="OMA" id="TELVCNQ"/>
<keyword evidence="1" id="KW-1133">Transmembrane helix</keyword>
<evidence type="ECO:0000256" key="2">
    <source>
        <dbReference type="SAM" id="SignalP"/>
    </source>
</evidence>
<dbReference type="KEGG" id="pfd:PFDG_03198"/>
<evidence type="ECO:0000256" key="1">
    <source>
        <dbReference type="SAM" id="Phobius"/>
    </source>
</evidence>
<keyword evidence="1" id="KW-0812">Transmembrane</keyword>
<feature type="transmembrane region" description="Helical" evidence="1">
    <location>
        <begin position="268"/>
        <end position="294"/>
    </location>
</feature>
<dbReference type="NCBIfam" id="TIGR01477">
    <property type="entry name" value="RIFIN"/>
    <property type="match status" value="1"/>
</dbReference>
<keyword evidence="1" id="KW-0472">Membrane</keyword>
<dbReference type="Pfam" id="PF02009">
    <property type="entry name" value="RIFIN"/>
    <property type="match status" value="1"/>
</dbReference>
<keyword evidence="2" id="KW-0732">Signal</keyword>
<dbReference type="AlphaFoldDB" id="A0A0L7M3H3"/>
<reference evidence="4" key="2">
    <citation type="submission" date="2006-09" db="EMBL/GenBank/DDBJ databases">
        <title>The genome sequence of Plasmodium falciparum Dd2.</title>
        <authorList>
            <consortium name="The Broad Institute Genome Sequencing Platform"/>
            <person name="Birren B."/>
            <person name="Lander E."/>
            <person name="Galagan J."/>
            <person name="Nusbaum C."/>
            <person name="Devon K."/>
            <person name="Henn M."/>
            <person name="Jaffe D."/>
            <person name="Butler J."/>
            <person name="Alvarez P."/>
            <person name="Gnerre S."/>
            <person name="Grabherr M."/>
            <person name="Kleber M."/>
            <person name="Mauceli E."/>
            <person name="Brockman W."/>
            <person name="MacCallum I.A."/>
            <person name="Rounsley S."/>
            <person name="Young S."/>
            <person name="LaButti K."/>
            <person name="Pushparaj V."/>
            <person name="DeCaprio D."/>
            <person name="Crawford M."/>
            <person name="Koehrsen M."/>
            <person name="Engels R."/>
            <person name="Montgomery P."/>
            <person name="Pearson M."/>
            <person name="Howarth C."/>
            <person name="Larson L."/>
            <person name="Luoma S."/>
            <person name="White J."/>
            <person name="Kodira C."/>
            <person name="Zeng Q."/>
            <person name="O'Leary S."/>
            <person name="Yandava C."/>
            <person name="Alvarado L."/>
            <person name="Wirth D."/>
            <person name="Volkman S."/>
            <person name="Hartl D."/>
        </authorList>
    </citation>
    <scope>NUCLEOTIDE SEQUENCE [LARGE SCALE GENOMIC DNA]</scope>
</reference>
<name>A0A0L7M3H3_PLAF4</name>
<gene>
    <name evidence="3" type="ORF">PFDG_03198</name>
</gene>
<dbReference type="VEuPathDB" id="PlasmoDB:PfDd2_090042800"/>
<feature type="signal peptide" evidence="2">
    <location>
        <begin position="1"/>
        <end position="22"/>
    </location>
</feature>
<protein>
    <recommendedName>
        <fullName evidence="5">Rifin</fullName>
    </recommendedName>
</protein>
<dbReference type="InterPro" id="IPR006373">
    <property type="entry name" value="VSA_Rifin"/>
</dbReference>
<evidence type="ECO:0000313" key="4">
    <source>
        <dbReference type="Proteomes" id="UP000054282"/>
    </source>
</evidence>